<dbReference type="EMBL" id="ADVL01000659">
    <property type="protein sequence ID" value="EFH10498.1"/>
    <property type="molecule type" value="Genomic_DNA"/>
</dbReference>
<evidence type="ECO:0000256" key="4">
    <source>
        <dbReference type="ARBA" id="ARBA00022833"/>
    </source>
</evidence>
<dbReference type="HOGENOM" id="CLU_073529_0_0_5"/>
<dbReference type="GO" id="GO:0008237">
    <property type="term" value="F:metallopeptidase activity"/>
    <property type="evidence" value="ECO:0007669"/>
    <property type="project" value="UniProtKB-KW"/>
</dbReference>
<comment type="similarity">
    <text evidence="6">Belongs to the UPF0758 family.</text>
</comment>
<evidence type="ECO:0000256" key="6">
    <source>
        <dbReference type="RuleBase" id="RU003797"/>
    </source>
</evidence>
<sequence>MWLQRFFQREAGKPAPAAYLPQPVGRAAPGFAEDLSSLAFPPAPRASSRPQERPAGAPAPQPRRGAPAEGSPFPGTGPHGHRGRLRSRLLERGPGALADYEVLEMLLFFAFKTGDTKPLAKALINRYGSFAAVLAAPQQELLETPGLGEHSVSALKLVQDAALRLARAEVAEHPVLNNWDRLLDYLNAAVSREKIEQFRILFLDSKNRLIADEAQARGTVNHTPVYPREVLRRALELHATALILVHNHPSGDPTPSSADIEMTGEIRRAAQVFSVVLHDHLIIGNGRHFSFRREHLL</sequence>
<dbReference type="RefSeq" id="WP_007002320.1">
    <property type="nucleotide sequence ID" value="NZ_GG770777.1"/>
</dbReference>
<comment type="caution">
    <text evidence="9">The sequence shown here is derived from an EMBL/GenBank/DDBJ whole genome shotgun (WGS) entry which is preliminary data.</text>
</comment>
<dbReference type="InterPro" id="IPR010994">
    <property type="entry name" value="RuvA_2-like"/>
</dbReference>
<protein>
    <submittedName>
        <fullName evidence="9">DNA repair protein RadC</fullName>
    </submittedName>
</protein>
<dbReference type="InterPro" id="IPR001405">
    <property type="entry name" value="UPF0758"/>
</dbReference>
<evidence type="ECO:0000313" key="9">
    <source>
        <dbReference type="EMBL" id="EFH10498.1"/>
    </source>
</evidence>
<dbReference type="Gene3D" id="3.40.140.10">
    <property type="entry name" value="Cytidine Deaminase, domain 2"/>
    <property type="match status" value="1"/>
</dbReference>
<dbReference type="PANTHER" id="PTHR30471">
    <property type="entry name" value="DNA REPAIR PROTEIN RADC"/>
    <property type="match status" value="1"/>
</dbReference>
<evidence type="ECO:0000259" key="8">
    <source>
        <dbReference type="PROSITE" id="PS50249"/>
    </source>
</evidence>
<keyword evidence="1" id="KW-0645">Protease</keyword>
<evidence type="ECO:0000256" key="5">
    <source>
        <dbReference type="ARBA" id="ARBA00023049"/>
    </source>
</evidence>
<dbReference type="InterPro" id="IPR020891">
    <property type="entry name" value="UPF0758_CS"/>
</dbReference>
<keyword evidence="2" id="KW-0479">Metal-binding</keyword>
<dbReference type="GO" id="GO:0046872">
    <property type="term" value="F:metal ion binding"/>
    <property type="evidence" value="ECO:0007669"/>
    <property type="project" value="UniProtKB-KW"/>
</dbReference>
<gene>
    <name evidence="9" type="primary">radC</name>
    <name evidence="9" type="ORF">HMPREF0731_3290</name>
</gene>
<dbReference type="PANTHER" id="PTHR30471:SF3">
    <property type="entry name" value="UPF0758 PROTEIN YEES-RELATED"/>
    <property type="match status" value="1"/>
</dbReference>
<evidence type="ECO:0000313" key="10">
    <source>
        <dbReference type="Proteomes" id="UP000005324"/>
    </source>
</evidence>
<dbReference type="CDD" id="cd08071">
    <property type="entry name" value="MPN_DUF2466"/>
    <property type="match status" value="1"/>
</dbReference>
<dbReference type="Gene3D" id="1.10.150.20">
    <property type="entry name" value="5' to 3' exonuclease, C-terminal subdomain"/>
    <property type="match status" value="1"/>
</dbReference>
<keyword evidence="3" id="KW-0378">Hydrolase</keyword>
<evidence type="ECO:0000256" key="2">
    <source>
        <dbReference type="ARBA" id="ARBA00022723"/>
    </source>
</evidence>
<evidence type="ECO:0000256" key="7">
    <source>
        <dbReference type="SAM" id="MobiDB-lite"/>
    </source>
</evidence>
<dbReference type="Proteomes" id="UP000005324">
    <property type="component" value="Unassembled WGS sequence"/>
</dbReference>
<organism evidence="9 10">
    <name type="scientific">Pseudoroseomonas cervicalis ATCC 49957</name>
    <dbReference type="NCBI Taxonomy" id="525371"/>
    <lineage>
        <taxon>Bacteria</taxon>
        <taxon>Pseudomonadati</taxon>
        <taxon>Pseudomonadota</taxon>
        <taxon>Alphaproteobacteria</taxon>
        <taxon>Acetobacterales</taxon>
        <taxon>Roseomonadaceae</taxon>
        <taxon>Roseomonas</taxon>
    </lineage>
</organism>
<dbReference type="SUPFAM" id="SSF102712">
    <property type="entry name" value="JAB1/MPN domain"/>
    <property type="match status" value="1"/>
</dbReference>
<dbReference type="InterPro" id="IPR037518">
    <property type="entry name" value="MPN"/>
</dbReference>
<feature type="domain" description="MPN" evidence="8">
    <location>
        <begin position="175"/>
        <end position="297"/>
    </location>
</feature>
<keyword evidence="5" id="KW-0482">Metalloprotease</keyword>
<dbReference type="InterPro" id="IPR025657">
    <property type="entry name" value="RadC_JAB"/>
</dbReference>
<dbReference type="AlphaFoldDB" id="D5RQC8"/>
<proteinExistence type="inferred from homology"/>
<feature type="region of interest" description="Disordered" evidence="7">
    <location>
        <begin position="35"/>
        <end position="85"/>
    </location>
</feature>
<accession>D5RQC8</accession>
<keyword evidence="4" id="KW-0862">Zinc</keyword>
<keyword evidence="10" id="KW-1185">Reference proteome</keyword>
<dbReference type="NCBIfam" id="NF000642">
    <property type="entry name" value="PRK00024.1"/>
    <property type="match status" value="1"/>
</dbReference>
<dbReference type="PROSITE" id="PS50249">
    <property type="entry name" value="MPN"/>
    <property type="match status" value="1"/>
</dbReference>
<dbReference type="NCBIfam" id="TIGR00608">
    <property type="entry name" value="radc"/>
    <property type="match status" value="1"/>
</dbReference>
<feature type="compositionally biased region" description="Low complexity" evidence="7">
    <location>
        <begin position="36"/>
        <end position="69"/>
    </location>
</feature>
<dbReference type="Pfam" id="PF04002">
    <property type="entry name" value="RadC"/>
    <property type="match status" value="1"/>
</dbReference>
<dbReference type="GO" id="GO:0006508">
    <property type="term" value="P:proteolysis"/>
    <property type="evidence" value="ECO:0007669"/>
    <property type="project" value="UniProtKB-KW"/>
</dbReference>
<reference evidence="9 10" key="1">
    <citation type="submission" date="2010-04" db="EMBL/GenBank/DDBJ databases">
        <authorList>
            <person name="Qin X."/>
            <person name="Bachman B."/>
            <person name="Battles P."/>
            <person name="Bell A."/>
            <person name="Bess C."/>
            <person name="Bickham C."/>
            <person name="Chaboub L."/>
            <person name="Chen D."/>
            <person name="Coyle M."/>
            <person name="Deiros D.R."/>
            <person name="Dinh H."/>
            <person name="Forbes L."/>
            <person name="Fowler G."/>
            <person name="Francisco L."/>
            <person name="Fu Q."/>
            <person name="Gubbala S."/>
            <person name="Hale W."/>
            <person name="Han Y."/>
            <person name="Hemphill L."/>
            <person name="Highlander S.K."/>
            <person name="Hirani K."/>
            <person name="Hogues M."/>
            <person name="Jackson L."/>
            <person name="Jakkamsetti A."/>
            <person name="Javaid M."/>
            <person name="Jiang H."/>
            <person name="Korchina V."/>
            <person name="Kovar C."/>
            <person name="Lara F."/>
            <person name="Lee S."/>
            <person name="Mata R."/>
            <person name="Mathew T."/>
            <person name="Moen C."/>
            <person name="Morales K."/>
            <person name="Munidasa M."/>
            <person name="Nazareth L."/>
            <person name="Ngo R."/>
            <person name="Nguyen L."/>
            <person name="Okwuonu G."/>
            <person name="Ongeri F."/>
            <person name="Patil S."/>
            <person name="Petrosino J."/>
            <person name="Pham C."/>
            <person name="Pham P."/>
            <person name="Pu L.-L."/>
            <person name="Puazo M."/>
            <person name="Raj R."/>
            <person name="Reid J."/>
            <person name="Rouhana J."/>
            <person name="Saada N."/>
            <person name="Shang Y."/>
            <person name="Simmons D."/>
            <person name="Thornton R."/>
            <person name="Warren J."/>
            <person name="Weissenberger G."/>
            <person name="Zhang J."/>
            <person name="Zhang L."/>
            <person name="Zhou C."/>
            <person name="Zhu D."/>
            <person name="Muzny D."/>
            <person name="Worley K."/>
            <person name="Gibbs R."/>
        </authorList>
    </citation>
    <scope>NUCLEOTIDE SEQUENCE [LARGE SCALE GENOMIC DNA]</scope>
    <source>
        <strain evidence="9 10">ATCC 49957</strain>
    </source>
</reference>
<evidence type="ECO:0000256" key="3">
    <source>
        <dbReference type="ARBA" id="ARBA00022801"/>
    </source>
</evidence>
<dbReference type="SUPFAM" id="SSF47781">
    <property type="entry name" value="RuvA domain 2-like"/>
    <property type="match status" value="1"/>
</dbReference>
<name>D5RQC8_9PROT</name>
<dbReference type="PROSITE" id="PS01302">
    <property type="entry name" value="UPF0758"/>
    <property type="match status" value="1"/>
</dbReference>
<evidence type="ECO:0000256" key="1">
    <source>
        <dbReference type="ARBA" id="ARBA00022670"/>
    </source>
</evidence>